<evidence type="ECO:0000313" key="2">
    <source>
        <dbReference type="WBParaSite" id="nRc.2.0.1.t17594-RA"/>
    </source>
</evidence>
<protein>
    <submittedName>
        <fullName evidence="2">Uncharacterized protein</fullName>
    </submittedName>
</protein>
<dbReference type="AlphaFoldDB" id="A0A915ITS0"/>
<sequence>MGSKSDHTALQLYCCMVNLLDYLPVSCPWTGIFGSGNIDTGSAAFCRSNIVECRGNCTTNLCALYA</sequence>
<organism evidence="1 2">
    <name type="scientific">Romanomermis culicivorax</name>
    <name type="common">Nematode worm</name>
    <dbReference type="NCBI Taxonomy" id="13658"/>
    <lineage>
        <taxon>Eukaryota</taxon>
        <taxon>Metazoa</taxon>
        <taxon>Ecdysozoa</taxon>
        <taxon>Nematoda</taxon>
        <taxon>Enoplea</taxon>
        <taxon>Dorylaimia</taxon>
        <taxon>Mermithida</taxon>
        <taxon>Mermithoidea</taxon>
        <taxon>Mermithidae</taxon>
        <taxon>Romanomermis</taxon>
    </lineage>
</organism>
<dbReference type="Proteomes" id="UP000887565">
    <property type="component" value="Unplaced"/>
</dbReference>
<name>A0A915ITS0_ROMCU</name>
<dbReference type="WBParaSite" id="nRc.2.0.1.t17594-RA">
    <property type="protein sequence ID" value="nRc.2.0.1.t17594-RA"/>
    <property type="gene ID" value="nRc.2.0.1.g17594"/>
</dbReference>
<evidence type="ECO:0000313" key="1">
    <source>
        <dbReference type="Proteomes" id="UP000887565"/>
    </source>
</evidence>
<accession>A0A915ITS0</accession>
<keyword evidence="1" id="KW-1185">Reference proteome</keyword>
<proteinExistence type="predicted"/>
<reference evidence="2" key="1">
    <citation type="submission" date="2022-11" db="UniProtKB">
        <authorList>
            <consortium name="WormBaseParasite"/>
        </authorList>
    </citation>
    <scope>IDENTIFICATION</scope>
</reference>